<proteinExistence type="predicted"/>
<dbReference type="EMBL" id="LR796256">
    <property type="protein sequence ID" value="CAB4132170.1"/>
    <property type="molecule type" value="Genomic_DNA"/>
</dbReference>
<accession>A0A6J5LGW3</accession>
<protein>
    <submittedName>
        <fullName evidence="1">Phage head morphogenesis domain containing protein</fullName>
    </submittedName>
</protein>
<reference evidence="1" key="1">
    <citation type="submission" date="2020-04" db="EMBL/GenBank/DDBJ databases">
        <authorList>
            <person name="Chiriac C."/>
            <person name="Salcher M."/>
            <person name="Ghai R."/>
            <person name="Kavagutti S V."/>
        </authorList>
    </citation>
    <scope>NUCLEOTIDE SEQUENCE</scope>
</reference>
<sequence>MAKLRLSDKRAKWVAQFQPKKLRGGVLSHSVSIEARMTAKLHRAIDTMAKETERAVKELFEADNYAGEYGMDANIGSQARIVINALTDRFTKMFSGIASPIAETMIDEVDKNGAATLKSSLVDVAGHMQFSTDILTGELRETLTAATNEAANLIKRVPAQYLDNIGSSIYRAISTGNGLADIYPVLDKQKIKVKNWTKNVSADQTRKAYNGLQAGRMDALGLNTYEWVHSGGSNHPNEYHVNELNGNVYSLEDPPIIDAKTGTRGKPGDWYNCRCRMRVVLKFDDE</sequence>
<name>A0A6J5LGW3_9CAUD</name>
<evidence type="ECO:0000313" key="1">
    <source>
        <dbReference type="EMBL" id="CAB4132170.1"/>
    </source>
</evidence>
<organism evidence="1">
    <name type="scientific">uncultured Caudovirales phage</name>
    <dbReference type="NCBI Taxonomy" id="2100421"/>
    <lineage>
        <taxon>Viruses</taxon>
        <taxon>Duplodnaviria</taxon>
        <taxon>Heunggongvirae</taxon>
        <taxon>Uroviricota</taxon>
        <taxon>Caudoviricetes</taxon>
        <taxon>Peduoviridae</taxon>
        <taxon>Maltschvirus</taxon>
        <taxon>Maltschvirus maltsch</taxon>
    </lineage>
</organism>
<gene>
    <name evidence="1" type="ORF">UFOVP138_67</name>
</gene>